<comment type="caution">
    <text evidence="1">The sequence shown here is derived from an EMBL/GenBank/DDBJ whole genome shotgun (WGS) entry which is preliminary data.</text>
</comment>
<dbReference type="Proteomes" id="UP000234323">
    <property type="component" value="Unassembled WGS sequence"/>
</dbReference>
<gene>
    <name evidence="1" type="ORF">RhiirA4_431557</name>
</gene>
<dbReference type="AlphaFoldDB" id="A0A2I1HQ99"/>
<evidence type="ECO:0000313" key="1">
    <source>
        <dbReference type="EMBL" id="PKY61050.1"/>
    </source>
</evidence>
<accession>A0A2I1HQ99</accession>
<proteinExistence type="predicted"/>
<keyword evidence="2" id="KW-1185">Reference proteome</keyword>
<reference evidence="1 2" key="1">
    <citation type="submission" date="2015-10" db="EMBL/GenBank/DDBJ databases">
        <title>Genome analyses suggest a sexual origin of heterokaryosis in a supposedly ancient asexual fungus.</title>
        <authorList>
            <person name="Ropars J."/>
            <person name="Sedzielewska K."/>
            <person name="Noel J."/>
            <person name="Charron P."/>
            <person name="Farinelli L."/>
            <person name="Marton T."/>
            <person name="Kruger M."/>
            <person name="Pelin A."/>
            <person name="Brachmann A."/>
            <person name="Corradi N."/>
        </authorList>
    </citation>
    <scope>NUCLEOTIDE SEQUENCE [LARGE SCALE GENOMIC DNA]</scope>
    <source>
        <strain evidence="1 2">A4</strain>
    </source>
</reference>
<protein>
    <submittedName>
        <fullName evidence="1">Uncharacterized protein</fullName>
    </submittedName>
</protein>
<dbReference type="EMBL" id="LLXI01004880">
    <property type="protein sequence ID" value="PKY61050.1"/>
    <property type="molecule type" value="Genomic_DNA"/>
</dbReference>
<sequence length="198" mass="23039">MSIMQVRQLVKRIHFSGSLDLLDDAEKHNIQKLHSQGFNEEKIRSLEEGESSTKRVRERKLVNYYESESQSEMDSSGSEYQGKLKKDDDDFTLDSSKLEGWFQHNIWSFIIDLAFRINSRINLICGKGMSLTFSDRKNNTSCDTDYGISFNDSRDVDQKKIGKKGDGIFRLKGDRLEFGAIEAKKKWKDRNGRKLIYY</sequence>
<name>A0A2I1HQ99_9GLOM</name>
<evidence type="ECO:0000313" key="2">
    <source>
        <dbReference type="Proteomes" id="UP000234323"/>
    </source>
</evidence>
<organism evidence="1 2">
    <name type="scientific">Rhizophagus irregularis</name>
    <dbReference type="NCBI Taxonomy" id="588596"/>
    <lineage>
        <taxon>Eukaryota</taxon>
        <taxon>Fungi</taxon>
        <taxon>Fungi incertae sedis</taxon>
        <taxon>Mucoromycota</taxon>
        <taxon>Glomeromycotina</taxon>
        <taxon>Glomeromycetes</taxon>
        <taxon>Glomerales</taxon>
        <taxon>Glomeraceae</taxon>
        <taxon>Rhizophagus</taxon>
    </lineage>
</organism>